<dbReference type="SUPFAM" id="SSF52833">
    <property type="entry name" value="Thioredoxin-like"/>
    <property type="match status" value="1"/>
</dbReference>
<dbReference type="OrthoDB" id="4951845at2759"/>
<dbReference type="GO" id="GO:0050610">
    <property type="term" value="F:methylarsonate reductase activity"/>
    <property type="evidence" value="ECO:0007669"/>
    <property type="project" value="UniProtKB-UniRule"/>
</dbReference>
<dbReference type="PANTHER" id="PTHR43968">
    <property type="match status" value="1"/>
</dbReference>
<dbReference type="Gene3D" id="1.20.1050.10">
    <property type="match status" value="1"/>
</dbReference>
<evidence type="ECO:0000256" key="3">
    <source>
        <dbReference type="ARBA" id="ARBA00023002"/>
    </source>
</evidence>
<feature type="non-terminal residue" evidence="7">
    <location>
        <position position="1"/>
    </location>
</feature>
<evidence type="ECO:0000259" key="6">
    <source>
        <dbReference type="PROSITE" id="PS50405"/>
    </source>
</evidence>
<dbReference type="EC" id="2.5.1.18" evidence="4"/>
<dbReference type="GO" id="GO:0005737">
    <property type="term" value="C:cytoplasm"/>
    <property type="evidence" value="ECO:0007669"/>
    <property type="project" value="InterPro"/>
</dbReference>
<name>A0A267GAB1_9PLAT</name>
<dbReference type="EC" id="1.8.5.1" evidence="4"/>
<evidence type="ECO:0000313" key="7">
    <source>
        <dbReference type="EMBL" id="PAA82961.1"/>
    </source>
</evidence>
<protein>
    <recommendedName>
        <fullName evidence="4">Glutathione S-transferase omega</fullName>
        <shortName evidence="4">GSTO</shortName>
        <ecNumber evidence="4">1.20.4.2</ecNumber>
        <ecNumber evidence="4">1.8.5.1</ecNumber>
        <ecNumber evidence="4">2.5.1.18</ecNumber>
    </recommendedName>
    <alternativeName>
        <fullName evidence="4">Glutathione-dependent dehydroascorbate reductase</fullName>
    </alternativeName>
    <alternativeName>
        <fullName evidence="4">Monomethylarsonic acid reductase</fullName>
    </alternativeName>
</protein>
<dbReference type="GO" id="GO:0045174">
    <property type="term" value="F:glutathione dehydrogenase (ascorbate) activity"/>
    <property type="evidence" value="ECO:0007669"/>
    <property type="project" value="UniProtKB-UniRule"/>
</dbReference>
<comment type="catalytic activity">
    <reaction evidence="4">
        <text>L-dehydroascorbate + 2 glutathione = glutathione disulfide + L-ascorbate</text>
        <dbReference type="Rhea" id="RHEA:24424"/>
        <dbReference type="ChEBI" id="CHEBI:38290"/>
        <dbReference type="ChEBI" id="CHEBI:57925"/>
        <dbReference type="ChEBI" id="CHEBI:58297"/>
        <dbReference type="ChEBI" id="CHEBI:58539"/>
        <dbReference type="EC" id="1.8.5.1"/>
    </reaction>
</comment>
<dbReference type="EC" id="1.20.4.2" evidence="4"/>
<comment type="catalytic activity">
    <reaction evidence="4">
        <text>methylarsonate + 2 glutathione + H(+) = methylarsonous acid + glutathione disulfide + H2O</text>
        <dbReference type="Rhea" id="RHEA:15969"/>
        <dbReference type="ChEBI" id="CHEBI:15377"/>
        <dbReference type="ChEBI" id="CHEBI:15378"/>
        <dbReference type="ChEBI" id="CHEBI:17826"/>
        <dbReference type="ChEBI" id="CHEBI:33409"/>
        <dbReference type="ChEBI" id="CHEBI:57925"/>
        <dbReference type="ChEBI" id="CHEBI:58297"/>
        <dbReference type="EC" id="1.20.4.2"/>
    </reaction>
</comment>
<feature type="domain" description="GST C-terminal" evidence="6">
    <location>
        <begin position="145"/>
        <end position="282"/>
    </location>
</feature>
<dbReference type="Proteomes" id="UP000215902">
    <property type="component" value="Unassembled WGS sequence"/>
</dbReference>
<dbReference type="SFLD" id="SFLDS00019">
    <property type="entry name" value="Glutathione_Transferase_(cytos"/>
    <property type="match status" value="1"/>
</dbReference>
<dbReference type="InterPro" id="IPR036249">
    <property type="entry name" value="Thioredoxin-like_sf"/>
</dbReference>
<dbReference type="GO" id="GO:0006749">
    <property type="term" value="P:glutathione metabolic process"/>
    <property type="evidence" value="ECO:0007669"/>
    <property type="project" value="UniProtKB-UniRule"/>
</dbReference>
<keyword evidence="8" id="KW-1185">Reference proteome</keyword>
<dbReference type="PANTHER" id="PTHR43968:SF6">
    <property type="entry name" value="GLUTATHIONE S-TRANSFERASE OMEGA"/>
    <property type="match status" value="1"/>
</dbReference>
<comment type="similarity">
    <text evidence="2 4">Belongs to the GST superfamily. Omega family.</text>
</comment>
<dbReference type="Pfam" id="PF13410">
    <property type="entry name" value="GST_C_2"/>
    <property type="match status" value="1"/>
</dbReference>
<reference evidence="7 8" key="1">
    <citation type="submission" date="2017-06" db="EMBL/GenBank/DDBJ databases">
        <title>A platform for efficient transgenesis in Macrostomum lignano, a flatworm model organism for stem cell research.</title>
        <authorList>
            <person name="Berezikov E."/>
        </authorList>
    </citation>
    <scope>NUCLEOTIDE SEQUENCE [LARGE SCALE GENOMIC DNA]</scope>
    <source>
        <strain evidence="7">DV1</strain>
        <tissue evidence="7">Whole organism</tissue>
    </source>
</reference>
<evidence type="ECO:0000259" key="5">
    <source>
        <dbReference type="PROSITE" id="PS50404"/>
    </source>
</evidence>
<dbReference type="FunFam" id="3.40.30.10:FF:000123">
    <property type="entry name" value="Glutathione transferase o1"/>
    <property type="match status" value="1"/>
</dbReference>
<dbReference type="AlphaFoldDB" id="A0A267GAB1"/>
<dbReference type="Pfam" id="PF13409">
    <property type="entry name" value="GST_N_2"/>
    <property type="match status" value="1"/>
</dbReference>
<dbReference type="EMBL" id="NIVC01000440">
    <property type="protein sequence ID" value="PAA82961.1"/>
    <property type="molecule type" value="Genomic_DNA"/>
</dbReference>
<comment type="catalytic activity">
    <reaction evidence="4">
        <text>RX + glutathione = an S-substituted glutathione + a halide anion + H(+)</text>
        <dbReference type="Rhea" id="RHEA:16437"/>
        <dbReference type="ChEBI" id="CHEBI:15378"/>
        <dbReference type="ChEBI" id="CHEBI:16042"/>
        <dbReference type="ChEBI" id="CHEBI:17792"/>
        <dbReference type="ChEBI" id="CHEBI:57925"/>
        <dbReference type="ChEBI" id="CHEBI:90779"/>
        <dbReference type="EC" id="2.5.1.18"/>
    </reaction>
</comment>
<dbReference type="InterPro" id="IPR036282">
    <property type="entry name" value="Glutathione-S-Trfase_C_sf"/>
</dbReference>
<evidence type="ECO:0000256" key="4">
    <source>
        <dbReference type="RuleBase" id="RU368071"/>
    </source>
</evidence>
<dbReference type="SUPFAM" id="SSF47616">
    <property type="entry name" value="GST C-terminal domain-like"/>
    <property type="match status" value="1"/>
</dbReference>
<dbReference type="STRING" id="282301.A0A267GAB1"/>
<dbReference type="Gene3D" id="3.40.30.10">
    <property type="entry name" value="Glutaredoxin"/>
    <property type="match status" value="1"/>
</dbReference>
<dbReference type="SFLD" id="SFLDG00358">
    <property type="entry name" value="Main_(cytGST)"/>
    <property type="match status" value="1"/>
</dbReference>
<feature type="domain" description="GST N-terminal" evidence="5">
    <location>
        <begin position="45"/>
        <end position="128"/>
    </location>
</feature>
<dbReference type="InterPro" id="IPR010987">
    <property type="entry name" value="Glutathione-S-Trfase_C-like"/>
</dbReference>
<dbReference type="PRINTS" id="PR01625">
    <property type="entry name" value="GSTRNSFRASEO"/>
</dbReference>
<accession>A0A267GAB1</accession>
<sequence>PASLLHRRAIKRWFSGRGGDSLVVMETRHLETGDPEPPELPRGSEVLTLYSMLYCPYAQRTRLVLQHKQLPHRVINVNLVRKPDWFLARAPLPSAKVPIIELPGDEKLRLADSLITCEFLEEAFAGATSNGTDGDLMPSMGTPGAPRLRAAQRQTISRNDAMISAFYRWALKKDEPAEERELLWDRLLWQLRNLQADLRDGGFFGGARAQLADFMVWPWIERLPPLMQHYCLPPRLPDSLGHLSAWSEAMSETEPVRATRLPDWAHLAFVESHWRREPRYDFLENRED</sequence>
<evidence type="ECO:0000313" key="8">
    <source>
        <dbReference type="Proteomes" id="UP000215902"/>
    </source>
</evidence>
<dbReference type="InterPro" id="IPR005442">
    <property type="entry name" value="GST_omega"/>
</dbReference>
<gene>
    <name evidence="7" type="ORF">BOX15_Mlig013854g1</name>
</gene>
<comment type="caution">
    <text evidence="7">The sequence shown here is derived from an EMBL/GenBank/DDBJ whole genome shotgun (WGS) entry which is preliminary data.</text>
</comment>
<evidence type="ECO:0000256" key="2">
    <source>
        <dbReference type="ARBA" id="ARBA00011067"/>
    </source>
</evidence>
<organism evidence="7 8">
    <name type="scientific">Macrostomum lignano</name>
    <dbReference type="NCBI Taxonomy" id="282301"/>
    <lineage>
        <taxon>Eukaryota</taxon>
        <taxon>Metazoa</taxon>
        <taxon>Spiralia</taxon>
        <taxon>Lophotrochozoa</taxon>
        <taxon>Platyhelminthes</taxon>
        <taxon>Rhabditophora</taxon>
        <taxon>Macrostomorpha</taxon>
        <taxon>Macrostomida</taxon>
        <taxon>Macrostomidae</taxon>
        <taxon>Macrostomum</taxon>
    </lineage>
</organism>
<keyword evidence="3 4" id="KW-0560">Oxidoreductase</keyword>
<dbReference type="PROSITE" id="PS50404">
    <property type="entry name" value="GST_NTER"/>
    <property type="match status" value="1"/>
</dbReference>
<dbReference type="InterPro" id="IPR050983">
    <property type="entry name" value="GST_Omega/HSP26"/>
</dbReference>
<proteinExistence type="inferred from homology"/>
<keyword evidence="4" id="KW-0808">Transferase</keyword>
<dbReference type="InterPro" id="IPR040079">
    <property type="entry name" value="Glutathione_S-Trfase"/>
</dbReference>
<dbReference type="InterPro" id="IPR004045">
    <property type="entry name" value="Glutathione_S-Trfase_N"/>
</dbReference>
<dbReference type="PROSITE" id="PS50405">
    <property type="entry name" value="GST_CTER"/>
    <property type="match status" value="1"/>
</dbReference>
<comment type="similarity">
    <text evidence="1">Belongs to the GST superfamily. Mu family.</text>
</comment>
<dbReference type="GO" id="GO:0004364">
    <property type="term" value="F:glutathione transferase activity"/>
    <property type="evidence" value="ECO:0007669"/>
    <property type="project" value="UniProtKB-UniRule"/>
</dbReference>
<comment type="function">
    <text evidence="4">Exhibits glutathione-dependent thiol transferase activity. Has high dehydroascorbate reductase activity and may contribute to the recycling of ascorbic acid. Participates in the biotransformation of inorganic arsenic and reduces monomethylarsonic acid (MMA).</text>
</comment>
<evidence type="ECO:0000256" key="1">
    <source>
        <dbReference type="ARBA" id="ARBA00005861"/>
    </source>
</evidence>